<keyword evidence="1" id="KW-1133">Transmembrane helix</keyword>
<dbReference type="EMBL" id="JANHAX010000001">
    <property type="protein sequence ID" value="MDQ2089097.1"/>
    <property type="molecule type" value="Genomic_DNA"/>
</dbReference>
<dbReference type="Proteomes" id="UP001226762">
    <property type="component" value="Unassembled WGS sequence"/>
</dbReference>
<keyword evidence="3" id="KW-1185">Reference proteome</keyword>
<dbReference type="RefSeq" id="WP_306734346.1">
    <property type="nucleotide sequence ID" value="NZ_JANHAX010000001.1"/>
</dbReference>
<protein>
    <submittedName>
        <fullName evidence="2">Uncharacterized protein</fullName>
    </submittedName>
</protein>
<sequence>MSAIRHLWAHHRPVLLLFFGAAAVTVFFLARLTLFALYWSDPAHRNLAPEPWMTPGYIAHSWGRDPEELARHLGAAPGRRMTLEDIARARGVPVAEVIAELTAHLTTDADR</sequence>
<reference evidence="2" key="2">
    <citation type="submission" date="2023-02" db="EMBL/GenBank/DDBJ databases">
        <title>'Rhodoalgimonas zhirmunskyi' gen. nov., isolated from a red alga.</title>
        <authorList>
            <person name="Nedashkovskaya O.I."/>
            <person name="Otstavnykh N.Y."/>
            <person name="Bystritskaya E.P."/>
            <person name="Balabanova L.A."/>
            <person name="Isaeva M.P."/>
        </authorList>
    </citation>
    <scope>NUCLEOTIDE SEQUENCE</scope>
    <source>
        <strain evidence="2">KCTC 52189</strain>
    </source>
</reference>
<keyword evidence="1" id="KW-0472">Membrane</keyword>
<keyword evidence="1" id="KW-0812">Transmembrane</keyword>
<dbReference type="AlphaFoldDB" id="A0AAE3WAE4"/>
<comment type="caution">
    <text evidence="2">The sequence shown here is derived from an EMBL/GenBank/DDBJ whole genome shotgun (WGS) entry which is preliminary data.</text>
</comment>
<evidence type="ECO:0000256" key="1">
    <source>
        <dbReference type="SAM" id="Phobius"/>
    </source>
</evidence>
<reference evidence="2" key="1">
    <citation type="submission" date="2022-07" db="EMBL/GenBank/DDBJ databases">
        <authorList>
            <person name="Otstavnykh N."/>
            <person name="Isaeva M."/>
            <person name="Bystritskaya E."/>
        </authorList>
    </citation>
    <scope>NUCLEOTIDE SEQUENCE</scope>
    <source>
        <strain evidence="2">KCTC 52189</strain>
    </source>
</reference>
<evidence type="ECO:0000313" key="2">
    <source>
        <dbReference type="EMBL" id="MDQ2089097.1"/>
    </source>
</evidence>
<proteinExistence type="predicted"/>
<feature type="transmembrane region" description="Helical" evidence="1">
    <location>
        <begin position="14"/>
        <end position="39"/>
    </location>
</feature>
<name>A0AAE3WAE4_9RHOB</name>
<organism evidence="2 3">
    <name type="scientific">Marimonas arenosa</name>
    <dbReference type="NCBI Taxonomy" id="1795305"/>
    <lineage>
        <taxon>Bacteria</taxon>
        <taxon>Pseudomonadati</taxon>
        <taxon>Pseudomonadota</taxon>
        <taxon>Alphaproteobacteria</taxon>
        <taxon>Rhodobacterales</taxon>
        <taxon>Paracoccaceae</taxon>
        <taxon>Marimonas</taxon>
    </lineage>
</organism>
<accession>A0AAE3WAE4</accession>
<gene>
    <name evidence="2" type="ORF">NO357_04190</name>
</gene>
<evidence type="ECO:0000313" key="3">
    <source>
        <dbReference type="Proteomes" id="UP001226762"/>
    </source>
</evidence>